<name>A0A8X7X4E6_POLSE</name>
<keyword evidence="3" id="KW-0853">WD repeat</keyword>
<dbReference type="GO" id="GO:0006364">
    <property type="term" value="P:rRNA processing"/>
    <property type="evidence" value="ECO:0007669"/>
    <property type="project" value="UniProtKB-KW"/>
</dbReference>
<keyword evidence="9" id="KW-1185">Reference proteome</keyword>
<organism evidence="8 9">
    <name type="scientific">Polypterus senegalus</name>
    <name type="common">Senegal bichir</name>
    <dbReference type="NCBI Taxonomy" id="55291"/>
    <lineage>
        <taxon>Eukaryota</taxon>
        <taxon>Metazoa</taxon>
        <taxon>Chordata</taxon>
        <taxon>Craniata</taxon>
        <taxon>Vertebrata</taxon>
        <taxon>Euteleostomi</taxon>
        <taxon>Actinopterygii</taxon>
        <taxon>Polypteriformes</taxon>
        <taxon>Polypteridae</taxon>
        <taxon>Polypterus</taxon>
    </lineage>
</organism>
<dbReference type="Proteomes" id="UP000886611">
    <property type="component" value="Unassembled WGS sequence"/>
</dbReference>
<protein>
    <submittedName>
        <fullName evidence="8">UTP18 protein</fullName>
    </submittedName>
</protein>
<evidence type="ECO:0000256" key="7">
    <source>
        <dbReference type="SAM" id="MobiDB-lite"/>
    </source>
</evidence>
<evidence type="ECO:0000256" key="3">
    <source>
        <dbReference type="ARBA" id="ARBA00022574"/>
    </source>
</evidence>
<comment type="caution">
    <text evidence="8">The sequence shown here is derived from an EMBL/GenBank/DDBJ whole genome shotgun (WGS) entry which is preliminary data.</text>
</comment>
<keyword evidence="2" id="KW-0698">rRNA processing</keyword>
<feature type="compositionally biased region" description="Acidic residues" evidence="7">
    <location>
        <begin position="77"/>
        <end position="88"/>
    </location>
</feature>
<feature type="region of interest" description="Disordered" evidence="7">
    <location>
        <begin position="150"/>
        <end position="180"/>
    </location>
</feature>
<proteinExistence type="inferred from homology"/>
<evidence type="ECO:0000313" key="9">
    <source>
        <dbReference type="Proteomes" id="UP000886611"/>
    </source>
</evidence>
<evidence type="ECO:0000256" key="2">
    <source>
        <dbReference type="ARBA" id="ARBA00022552"/>
    </source>
</evidence>
<keyword evidence="4" id="KW-0677">Repeat</keyword>
<dbReference type="GO" id="GO:0034388">
    <property type="term" value="C:Pwp2p-containing subcomplex of 90S preribosome"/>
    <property type="evidence" value="ECO:0007669"/>
    <property type="project" value="TreeGrafter"/>
</dbReference>
<evidence type="ECO:0000313" key="8">
    <source>
        <dbReference type="EMBL" id="KAG2460914.1"/>
    </source>
</evidence>
<dbReference type="SUPFAM" id="SSF50978">
    <property type="entry name" value="WD40 repeat-like"/>
    <property type="match status" value="1"/>
</dbReference>
<dbReference type="InterPro" id="IPR036322">
    <property type="entry name" value="WD40_repeat_dom_sf"/>
</dbReference>
<dbReference type="PANTHER" id="PTHR18359">
    <property type="entry name" value="WD-REPEAT PROTEIN-RELATED"/>
    <property type="match status" value="1"/>
</dbReference>
<evidence type="ECO:0000256" key="5">
    <source>
        <dbReference type="ARBA" id="ARBA00023242"/>
    </source>
</evidence>
<reference evidence="8 9" key="1">
    <citation type="journal article" date="2021" name="Cell">
        <title>Tracing the genetic footprints of vertebrate landing in non-teleost ray-finned fishes.</title>
        <authorList>
            <person name="Bi X."/>
            <person name="Wang K."/>
            <person name="Yang L."/>
            <person name="Pan H."/>
            <person name="Jiang H."/>
            <person name="Wei Q."/>
            <person name="Fang M."/>
            <person name="Yu H."/>
            <person name="Zhu C."/>
            <person name="Cai Y."/>
            <person name="He Y."/>
            <person name="Gan X."/>
            <person name="Zeng H."/>
            <person name="Yu D."/>
            <person name="Zhu Y."/>
            <person name="Jiang H."/>
            <person name="Qiu Q."/>
            <person name="Yang H."/>
            <person name="Zhang Y.E."/>
            <person name="Wang W."/>
            <person name="Zhu M."/>
            <person name="He S."/>
            <person name="Zhang G."/>
        </authorList>
    </citation>
    <scope>NUCLEOTIDE SEQUENCE [LARGE SCALE GENOMIC DNA]</scope>
    <source>
        <strain evidence="8">Bchr_013</strain>
    </source>
</reference>
<feature type="non-terminal residue" evidence="8">
    <location>
        <position position="611"/>
    </location>
</feature>
<dbReference type="SMART" id="SM00320">
    <property type="entry name" value="WD40"/>
    <property type="match status" value="4"/>
</dbReference>
<evidence type="ECO:0000256" key="4">
    <source>
        <dbReference type="ARBA" id="ARBA00022737"/>
    </source>
</evidence>
<comment type="subcellular location">
    <subcellularLocation>
        <location evidence="1">Nucleus</location>
        <location evidence="1">Nucleolus</location>
    </subcellularLocation>
</comment>
<dbReference type="GO" id="GO:0032040">
    <property type="term" value="C:small-subunit processome"/>
    <property type="evidence" value="ECO:0007669"/>
    <property type="project" value="TreeGrafter"/>
</dbReference>
<keyword evidence="5" id="KW-0539">Nucleus</keyword>
<dbReference type="PANTHER" id="PTHR18359:SF0">
    <property type="entry name" value="U3 SMALL NUCLEOLAR RNA-ASSOCIATED PROTEIN 18 HOMOLOG"/>
    <property type="match status" value="1"/>
</dbReference>
<feature type="compositionally biased region" description="Basic and acidic residues" evidence="7">
    <location>
        <begin position="17"/>
        <end position="27"/>
    </location>
</feature>
<sequence length="611" mass="67925">MEGLQSAAKSKRGVAQKRGEQAADREAKVRRRHIKALGEKDESERYLEGLVFGAEDELIGRLCGADKAHDTTTGDLLAEDSSDAEVEDESRLQVPSAKRAAWVDEDDEADEIIDMTHRYRKDLLKSDAEKLLPKQKFKLRLKEQFQKAMGGTPAWAESNLKKKTKKTTKGEEDSDEDEDNLLQRTGNYVAASDSLPRGIIEMKKCLNANNERPSDAKLTTVKFHPAAQVIMTAGFDQSISLFQVDGKTNPKIQSIHLEKFPVFKARFSADGEQVIATSMRNKMFYVYDMMGGKIIPVYGIRDEGEVFIWDVKSRKCINKFTDDGCLRGTSIAASRNGQYVACGSSSGVVNVYTHDACLSKSNPKPLKAIMNLVTSATSLVFNPQTEILAIASDLADDAVKLVHIPSFTVFSNFPLFRKKSIHLAQCMDFSPRSGFFSVASNKGKALLYRNGTSGTELDLREMTAWGSSTSCRWRGFGPVTERKDHLNHEEEDEEGGGGGNIRIDISAIERVGTRDLGAKTKGECCTRRDCQAGTALRTSAWQTERVKRGHCSALSRTSTGTTRQLPDLSVGRKERLETWSVEKNGNVLQAAPLALWWNEEEKASPYHHYWD</sequence>
<dbReference type="Gene3D" id="2.130.10.10">
    <property type="entry name" value="YVTN repeat-like/Quinoprotein amine dehydrogenase"/>
    <property type="match status" value="2"/>
</dbReference>
<evidence type="ECO:0000256" key="6">
    <source>
        <dbReference type="ARBA" id="ARBA00025767"/>
    </source>
</evidence>
<accession>A0A8X7X4E6</accession>
<dbReference type="InterPro" id="IPR001680">
    <property type="entry name" value="WD40_rpt"/>
</dbReference>
<feature type="region of interest" description="Disordered" evidence="7">
    <location>
        <begin position="1"/>
        <end position="29"/>
    </location>
</feature>
<dbReference type="AlphaFoldDB" id="A0A8X7X4E6"/>
<evidence type="ECO:0000256" key="1">
    <source>
        <dbReference type="ARBA" id="ARBA00004604"/>
    </source>
</evidence>
<dbReference type="InterPro" id="IPR045161">
    <property type="entry name" value="Utp18"/>
</dbReference>
<dbReference type="EMBL" id="JAATIS010004753">
    <property type="protein sequence ID" value="KAG2460914.1"/>
    <property type="molecule type" value="Genomic_DNA"/>
</dbReference>
<feature type="non-terminal residue" evidence="8">
    <location>
        <position position="1"/>
    </location>
</feature>
<feature type="region of interest" description="Disordered" evidence="7">
    <location>
        <begin position="71"/>
        <end position="100"/>
    </location>
</feature>
<dbReference type="InterPro" id="IPR015943">
    <property type="entry name" value="WD40/YVTN_repeat-like_dom_sf"/>
</dbReference>
<comment type="similarity">
    <text evidence="6">Belongs to the WD repeat UTP18 family.</text>
</comment>
<gene>
    <name evidence="8" type="primary">Utp18</name>
    <name evidence="8" type="ORF">GTO96_0011671</name>
</gene>